<evidence type="ECO:0000259" key="3">
    <source>
        <dbReference type="Pfam" id="PF10551"/>
    </source>
</evidence>
<keyword evidence="1" id="KW-0862">Zinc</keyword>
<dbReference type="Pfam" id="PF03101">
    <property type="entry name" value="FAR1"/>
    <property type="match status" value="1"/>
</dbReference>
<dbReference type="GO" id="GO:0005634">
    <property type="term" value="C:nucleus"/>
    <property type="evidence" value="ECO:0007669"/>
    <property type="project" value="UniProtKB-SubCell"/>
</dbReference>
<protein>
    <recommendedName>
        <fullName evidence="1">Protein FAR1-RELATED SEQUENCE</fullName>
    </recommendedName>
</protein>
<feature type="domain" description="MULE transposase" evidence="3">
    <location>
        <begin position="180"/>
        <end position="250"/>
    </location>
</feature>
<evidence type="ECO:0000313" key="4">
    <source>
        <dbReference type="EMBL" id="KAE8696804.1"/>
    </source>
</evidence>
<dbReference type="PANTHER" id="PTHR31669">
    <property type="entry name" value="PROTEIN FAR1-RELATED SEQUENCE 10-RELATED"/>
    <property type="match status" value="1"/>
</dbReference>
<evidence type="ECO:0000313" key="5">
    <source>
        <dbReference type="Proteomes" id="UP000436088"/>
    </source>
</evidence>
<evidence type="ECO:0000259" key="2">
    <source>
        <dbReference type="Pfam" id="PF03101"/>
    </source>
</evidence>
<dbReference type="InterPro" id="IPR004330">
    <property type="entry name" value="FAR1_DNA_bnd_dom"/>
</dbReference>
<keyword evidence="1" id="KW-0863">Zinc-finger</keyword>
<dbReference type="InterPro" id="IPR018289">
    <property type="entry name" value="MULE_transposase_dom"/>
</dbReference>
<dbReference type="InterPro" id="IPR031052">
    <property type="entry name" value="FHY3/FAR1"/>
</dbReference>
<feature type="domain" description="FAR1" evidence="2">
    <location>
        <begin position="54"/>
        <end position="129"/>
    </location>
</feature>
<dbReference type="Pfam" id="PF10551">
    <property type="entry name" value="MULE"/>
    <property type="match status" value="1"/>
</dbReference>
<dbReference type="GO" id="GO:0006355">
    <property type="term" value="P:regulation of DNA-templated transcription"/>
    <property type="evidence" value="ECO:0007669"/>
    <property type="project" value="UniProtKB-UniRule"/>
</dbReference>
<dbReference type="GO" id="GO:0008270">
    <property type="term" value="F:zinc ion binding"/>
    <property type="evidence" value="ECO:0007669"/>
    <property type="project" value="UniProtKB-UniRule"/>
</dbReference>
<keyword evidence="1" id="KW-0539">Nucleus</keyword>
<organism evidence="4 5">
    <name type="scientific">Hibiscus syriacus</name>
    <name type="common">Rose of Sharon</name>
    <dbReference type="NCBI Taxonomy" id="106335"/>
    <lineage>
        <taxon>Eukaryota</taxon>
        <taxon>Viridiplantae</taxon>
        <taxon>Streptophyta</taxon>
        <taxon>Embryophyta</taxon>
        <taxon>Tracheophyta</taxon>
        <taxon>Spermatophyta</taxon>
        <taxon>Magnoliopsida</taxon>
        <taxon>eudicotyledons</taxon>
        <taxon>Gunneridae</taxon>
        <taxon>Pentapetalae</taxon>
        <taxon>rosids</taxon>
        <taxon>malvids</taxon>
        <taxon>Malvales</taxon>
        <taxon>Malvaceae</taxon>
        <taxon>Malvoideae</taxon>
        <taxon>Hibiscus</taxon>
    </lineage>
</organism>
<keyword evidence="5" id="KW-1185">Reference proteome</keyword>
<comment type="function">
    <text evidence="1">Putative transcription activator involved in regulating light control of development.</text>
</comment>
<comment type="subcellular location">
    <subcellularLocation>
        <location evidence="1">Nucleus</location>
    </subcellularLocation>
</comment>
<reference evidence="4" key="1">
    <citation type="submission" date="2019-09" db="EMBL/GenBank/DDBJ databases">
        <title>Draft genome information of white flower Hibiscus syriacus.</title>
        <authorList>
            <person name="Kim Y.-M."/>
        </authorList>
    </citation>
    <scope>NUCLEOTIDE SEQUENCE [LARGE SCALE GENOMIC DNA]</scope>
    <source>
        <strain evidence="4">YM2019G1</strain>
    </source>
</reference>
<accession>A0A6A2ZXS3</accession>
<dbReference type="Proteomes" id="UP000436088">
    <property type="component" value="Unassembled WGS sequence"/>
</dbReference>
<gene>
    <name evidence="4" type="ORF">F3Y22_tig00110641pilonHSYRG00020</name>
</gene>
<evidence type="ECO:0000256" key="1">
    <source>
        <dbReference type="RuleBase" id="RU367018"/>
    </source>
</evidence>
<comment type="similarity">
    <text evidence="1">Belongs to the FHY3/FAR1 family.</text>
</comment>
<sequence>MRPKVKLLDQIDNGVPTPSAIINFKKQKRGGDGRQSIAEPYTGLEFNTANEAYEYYQTYAESVGFRVRIGQLFRSKNDRSITSRRFVCSKESFQHPSRVGCGAFMRIKRKDSGSWMVDRLNKDHNHDLEMQMVYEKKISTASKKFIEEETDAMVSMDLSEMNNGKITKRSRENNIGTDWKSNYAVLFATFVGLNHHMQPVLLGSALIANESKECFTWFFQTWFKAMSRCHPKSIIADQDMAIQQAIAENFLVLIIVFHRGRLEPRNGRIYGQCLLNLGTSMKSAFMKARQPLSSTPHGIHL</sequence>
<proteinExistence type="inferred from homology"/>
<dbReference type="PANTHER" id="PTHR31669:SF149">
    <property type="entry name" value="PROTEIN FAR1-RELATED SEQUENCE 12-RELATED"/>
    <property type="match status" value="1"/>
</dbReference>
<dbReference type="EMBL" id="VEPZ02001058">
    <property type="protein sequence ID" value="KAE8696804.1"/>
    <property type="molecule type" value="Genomic_DNA"/>
</dbReference>
<dbReference type="AlphaFoldDB" id="A0A6A2ZXS3"/>
<keyword evidence="1" id="KW-0479">Metal-binding</keyword>
<comment type="caution">
    <text evidence="4">The sequence shown here is derived from an EMBL/GenBank/DDBJ whole genome shotgun (WGS) entry which is preliminary data.</text>
</comment>
<name>A0A6A2ZXS3_HIBSY</name>